<feature type="non-terminal residue" evidence="1">
    <location>
        <position position="211"/>
    </location>
</feature>
<dbReference type="GO" id="GO:0005739">
    <property type="term" value="C:mitochondrion"/>
    <property type="evidence" value="ECO:0007669"/>
    <property type="project" value="TreeGrafter"/>
</dbReference>
<dbReference type="PANTHER" id="PTHR11804:SF79">
    <property type="entry name" value="MITOCHONDRIAL INTERMEDIATE PEPTIDASE"/>
    <property type="match status" value="1"/>
</dbReference>
<sequence>MIYVRFQAIGRHFLGIRNNGTYNIFPQLRTTSFLSARRSDYTNASSDVKPLQHHSTQLDFPFISTFNKNKEANKNLRLIFDDPDVWTNFISRSHKIAPLERDTLSSKEKLTGLFRNPELATPQGFRTAAEKVLRRAKLLVHRITNAKTDDELRKVVKNLDRLSDMLCSVIDTAEFVRATHPDPKFSQSANWAYEHLYSYMNFLNTNRDLWK</sequence>
<gene>
    <name evidence="1" type="ORF">AMORRO_LOCUS11891</name>
</gene>
<dbReference type="EMBL" id="CAJVPV010016212">
    <property type="protein sequence ID" value="CAG8696813.1"/>
    <property type="molecule type" value="Genomic_DNA"/>
</dbReference>
<name>A0A9N9HLS0_9GLOM</name>
<proteinExistence type="predicted"/>
<keyword evidence="2" id="KW-1185">Reference proteome</keyword>
<dbReference type="GO" id="GO:0006518">
    <property type="term" value="P:peptide metabolic process"/>
    <property type="evidence" value="ECO:0007669"/>
    <property type="project" value="TreeGrafter"/>
</dbReference>
<comment type="caution">
    <text evidence="1">The sequence shown here is derived from an EMBL/GenBank/DDBJ whole genome shotgun (WGS) entry which is preliminary data.</text>
</comment>
<organism evidence="1 2">
    <name type="scientific">Acaulospora morrowiae</name>
    <dbReference type="NCBI Taxonomy" id="94023"/>
    <lineage>
        <taxon>Eukaryota</taxon>
        <taxon>Fungi</taxon>
        <taxon>Fungi incertae sedis</taxon>
        <taxon>Mucoromycota</taxon>
        <taxon>Glomeromycotina</taxon>
        <taxon>Glomeromycetes</taxon>
        <taxon>Diversisporales</taxon>
        <taxon>Acaulosporaceae</taxon>
        <taxon>Acaulospora</taxon>
    </lineage>
</organism>
<dbReference type="GO" id="GO:0004222">
    <property type="term" value="F:metalloendopeptidase activity"/>
    <property type="evidence" value="ECO:0007669"/>
    <property type="project" value="InterPro"/>
</dbReference>
<dbReference type="GO" id="GO:0006627">
    <property type="term" value="P:protein processing involved in protein targeting to mitochondrion"/>
    <property type="evidence" value="ECO:0007669"/>
    <property type="project" value="TreeGrafter"/>
</dbReference>
<dbReference type="Proteomes" id="UP000789342">
    <property type="component" value="Unassembled WGS sequence"/>
</dbReference>
<evidence type="ECO:0000313" key="1">
    <source>
        <dbReference type="EMBL" id="CAG8696813.1"/>
    </source>
</evidence>
<dbReference type="AlphaFoldDB" id="A0A9N9HLS0"/>
<protein>
    <submittedName>
        <fullName evidence="1">4220_t:CDS:1</fullName>
    </submittedName>
</protein>
<dbReference type="PANTHER" id="PTHR11804">
    <property type="entry name" value="PROTEASE M3 THIMET OLIGOPEPTIDASE-RELATED"/>
    <property type="match status" value="1"/>
</dbReference>
<reference evidence="1" key="1">
    <citation type="submission" date="2021-06" db="EMBL/GenBank/DDBJ databases">
        <authorList>
            <person name="Kallberg Y."/>
            <person name="Tangrot J."/>
            <person name="Rosling A."/>
        </authorList>
    </citation>
    <scope>NUCLEOTIDE SEQUENCE</scope>
    <source>
        <strain evidence="1">CL551</strain>
    </source>
</reference>
<dbReference type="OrthoDB" id="17530at2759"/>
<accession>A0A9N9HLS0</accession>
<evidence type="ECO:0000313" key="2">
    <source>
        <dbReference type="Proteomes" id="UP000789342"/>
    </source>
</evidence>
<dbReference type="SUPFAM" id="SSF55486">
    <property type="entry name" value="Metalloproteases ('zincins'), catalytic domain"/>
    <property type="match status" value="1"/>
</dbReference>
<dbReference type="InterPro" id="IPR045090">
    <property type="entry name" value="Pept_M3A_M3B"/>
</dbReference>